<dbReference type="GO" id="GO:0071011">
    <property type="term" value="C:precatalytic spliceosome"/>
    <property type="evidence" value="ECO:0007669"/>
    <property type="project" value="TreeGrafter"/>
</dbReference>
<feature type="non-terminal residue" evidence="2">
    <location>
        <position position="97"/>
    </location>
</feature>
<dbReference type="PANTHER" id="PTHR13904:SF0">
    <property type="entry name" value="U4_U6 SMALL NUCLEAR RIBONUCLEOPROTEIN PRP31"/>
    <property type="match status" value="1"/>
</dbReference>
<feature type="compositionally biased region" description="Basic and acidic residues" evidence="1">
    <location>
        <begin position="79"/>
        <end position="91"/>
    </location>
</feature>
<reference evidence="2 3" key="1">
    <citation type="submission" date="2020-02" db="EMBL/GenBank/DDBJ databases">
        <title>Draft genome sequence of Haematococcus lacustris strain NIES-144.</title>
        <authorList>
            <person name="Morimoto D."/>
            <person name="Nakagawa S."/>
            <person name="Yoshida T."/>
            <person name="Sawayama S."/>
        </authorList>
    </citation>
    <scope>NUCLEOTIDE SEQUENCE [LARGE SCALE GENOMIC DNA]</scope>
    <source>
        <strain evidence="2 3">NIES-144</strain>
    </source>
</reference>
<evidence type="ECO:0000313" key="3">
    <source>
        <dbReference type="Proteomes" id="UP000485058"/>
    </source>
</evidence>
<comment type="caution">
    <text evidence="2">The sequence shown here is derived from an EMBL/GenBank/DDBJ whole genome shotgun (WGS) entry which is preliminary data.</text>
</comment>
<dbReference type="PANTHER" id="PTHR13904">
    <property type="entry name" value="PRE-MRNA SPLICING FACTOR PRP31"/>
    <property type="match status" value="1"/>
</dbReference>
<organism evidence="2 3">
    <name type="scientific">Haematococcus lacustris</name>
    <name type="common">Green alga</name>
    <name type="synonym">Haematococcus pluvialis</name>
    <dbReference type="NCBI Taxonomy" id="44745"/>
    <lineage>
        <taxon>Eukaryota</taxon>
        <taxon>Viridiplantae</taxon>
        <taxon>Chlorophyta</taxon>
        <taxon>core chlorophytes</taxon>
        <taxon>Chlorophyceae</taxon>
        <taxon>CS clade</taxon>
        <taxon>Chlamydomonadales</taxon>
        <taxon>Haematococcaceae</taxon>
        <taxon>Haematococcus</taxon>
    </lineage>
</organism>
<feature type="region of interest" description="Disordered" evidence="1">
    <location>
        <begin position="78"/>
        <end position="97"/>
    </location>
</feature>
<keyword evidence="2" id="KW-0687">Ribonucleoprotein</keyword>
<evidence type="ECO:0000256" key="1">
    <source>
        <dbReference type="SAM" id="MobiDB-lite"/>
    </source>
</evidence>
<keyword evidence="3" id="KW-1185">Reference proteome</keyword>
<feature type="region of interest" description="Disordered" evidence="1">
    <location>
        <begin position="1"/>
        <end position="42"/>
    </location>
</feature>
<dbReference type="GO" id="GO:0005687">
    <property type="term" value="C:U4 snRNP"/>
    <property type="evidence" value="ECO:0007669"/>
    <property type="project" value="TreeGrafter"/>
</dbReference>
<dbReference type="AlphaFoldDB" id="A0A6A0AJ18"/>
<name>A0A6A0AJ18_HAELA</name>
<dbReference type="InterPro" id="IPR027105">
    <property type="entry name" value="Prp31"/>
</dbReference>
<dbReference type="EMBL" id="BLLF01007393">
    <property type="protein sequence ID" value="GFH32930.1"/>
    <property type="molecule type" value="Genomic_DNA"/>
</dbReference>
<protein>
    <submittedName>
        <fullName evidence="2">U4/U6 small nuclear ribonucleoprotein</fullName>
    </submittedName>
</protein>
<feature type="compositionally biased region" description="Acidic residues" evidence="1">
    <location>
        <begin position="12"/>
        <end position="29"/>
    </location>
</feature>
<proteinExistence type="predicted"/>
<dbReference type="Proteomes" id="UP000485058">
    <property type="component" value="Unassembled WGS sequence"/>
</dbReference>
<accession>A0A6A0AJ18</accession>
<dbReference type="GO" id="GO:0046540">
    <property type="term" value="C:U4/U6 x U5 tri-snRNP complex"/>
    <property type="evidence" value="ECO:0007669"/>
    <property type="project" value="InterPro"/>
</dbReference>
<dbReference type="GO" id="GO:0000244">
    <property type="term" value="P:spliceosomal tri-snRNP complex assembly"/>
    <property type="evidence" value="ECO:0007669"/>
    <property type="project" value="InterPro"/>
</dbReference>
<evidence type="ECO:0000313" key="2">
    <source>
        <dbReference type="EMBL" id="GFH32930.1"/>
    </source>
</evidence>
<sequence length="97" mass="10459">MAQTLAESFLADLDELSDDEPIDDEDAAEANDASGGGGDDLDDIEALNYDDLSAVAKLNSAGMYQDIMQRVRAALEAASTEKEEQRARVSLEDDPTY</sequence>
<gene>
    <name evidence="2" type="ORF">HaLaN_32228</name>
</gene>